<gene>
    <name evidence="1" type="ORF">ACFPM3_33275</name>
</gene>
<proteinExistence type="predicted"/>
<sequence>MPNITAPPDRFAADPLVLAQDGLATVHQLHDIGCASYAVADHCRPAGPWQRVLPRVILLHSTPPTPHQRLRAALLYAGPNTLLTGPAALALYGIVPLEELERVDVLVTHFSHPRSYAYARIHHTHRPEPRVPVQNLACVPLPRALEDARYFGAT</sequence>
<evidence type="ECO:0000313" key="1">
    <source>
        <dbReference type="EMBL" id="MFC5027021.1"/>
    </source>
</evidence>
<name>A0ABV9XS13_9ACTN</name>
<dbReference type="RefSeq" id="WP_345691501.1">
    <property type="nucleotide sequence ID" value="NZ_BAABIT010000001.1"/>
</dbReference>
<evidence type="ECO:0000313" key="2">
    <source>
        <dbReference type="Proteomes" id="UP001595829"/>
    </source>
</evidence>
<keyword evidence="2" id="KW-1185">Reference proteome</keyword>
<comment type="caution">
    <text evidence="1">The sequence shown here is derived from an EMBL/GenBank/DDBJ whole genome shotgun (WGS) entry which is preliminary data.</text>
</comment>
<accession>A0ABV9XS13</accession>
<organism evidence="1 2">
    <name type="scientific">Streptomyces coeruleoprunus</name>
    <dbReference type="NCBI Taxonomy" id="285563"/>
    <lineage>
        <taxon>Bacteria</taxon>
        <taxon>Bacillati</taxon>
        <taxon>Actinomycetota</taxon>
        <taxon>Actinomycetes</taxon>
        <taxon>Kitasatosporales</taxon>
        <taxon>Streptomycetaceae</taxon>
        <taxon>Streptomyces</taxon>
    </lineage>
</organism>
<protein>
    <submittedName>
        <fullName evidence="1">Uncharacterized protein</fullName>
    </submittedName>
</protein>
<dbReference type="EMBL" id="JBHSJD010000027">
    <property type="protein sequence ID" value="MFC5027021.1"/>
    <property type="molecule type" value="Genomic_DNA"/>
</dbReference>
<dbReference type="Proteomes" id="UP001595829">
    <property type="component" value="Unassembled WGS sequence"/>
</dbReference>
<reference evidence="2" key="1">
    <citation type="journal article" date="2019" name="Int. J. Syst. Evol. Microbiol.">
        <title>The Global Catalogue of Microorganisms (GCM) 10K type strain sequencing project: providing services to taxonomists for standard genome sequencing and annotation.</title>
        <authorList>
            <consortium name="The Broad Institute Genomics Platform"/>
            <consortium name="The Broad Institute Genome Sequencing Center for Infectious Disease"/>
            <person name="Wu L."/>
            <person name="Ma J."/>
        </authorList>
    </citation>
    <scope>NUCLEOTIDE SEQUENCE [LARGE SCALE GENOMIC DNA]</scope>
    <source>
        <strain evidence="2">CGMCC 4.1648</strain>
    </source>
</reference>